<proteinExistence type="predicted"/>
<keyword evidence="2" id="KW-1185">Reference proteome</keyword>
<dbReference type="Proteomes" id="UP001597273">
    <property type="component" value="Unassembled WGS sequence"/>
</dbReference>
<organism evidence="1 2">
    <name type="scientific">Planococcus chinensis</name>
    <dbReference type="NCBI Taxonomy" id="272917"/>
    <lineage>
        <taxon>Bacteria</taxon>
        <taxon>Bacillati</taxon>
        <taxon>Bacillota</taxon>
        <taxon>Bacilli</taxon>
        <taxon>Bacillales</taxon>
        <taxon>Caryophanaceae</taxon>
        <taxon>Planococcus</taxon>
    </lineage>
</organism>
<name>A0ABW4QES3_9BACL</name>
<dbReference type="RefSeq" id="WP_377339204.1">
    <property type="nucleotide sequence ID" value="NZ_JBHUFW010000004.1"/>
</dbReference>
<dbReference type="Pfam" id="PF03885">
    <property type="entry name" value="DUF327"/>
    <property type="match status" value="1"/>
</dbReference>
<reference evidence="2" key="1">
    <citation type="journal article" date="2019" name="Int. J. Syst. Evol. Microbiol.">
        <title>The Global Catalogue of Microorganisms (GCM) 10K type strain sequencing project: providing services to taxonomists for standard genome sequencing and annotation.</title>
        <authorList>
            <consortium name="The Broad Institute Genomics Platform"/>
            <consortium name="The Broad Institute Genome Sequencing Center for Infectious Disease"/>
            <person name="Wu L."/>
            <person name="Ma J."/>
        </authorList>
    </citation>
    <scope>NUCLEOTIDE SEQUENCE [LARGE SCALE GENOMIC DNA]</scope>
    <source>
        <strain evidence="2">CGMCC 1.15475</strain>
    </source>
</reference>
<protein>
    <submittedName>
        <fullName evidence="1">YaaR family protein</fullName>
    </submittedName>
</protein>
<dbReference type="Gene3D" id="1.20.120.490">
    <property type="entry name" value="Hypothetical protein TM1646-like domain"/>
    <property type="match status" value="1"/>
</dbReference>
<dbReference type="SUPFAM" id="SSF158397">
    <property type="entry name" value="TM1646-like"/>
    <property type="match status" value="1"/>
</dbReference>
<accession>A0ABW4QES3</accession>
<dbReference type="InterPro" id="IPR005585">
    <property type="entry name" value="DUF327"/>
</dbReference>
<sequence length="148" mass="16680">MLHLRIDGHTTFLGERIQKSAGEAKNIDSFAHAMKKTQAKHQLDSLKGLLDRVDLHGQKLAKQRTLENLIAYKNTVKQFVSESLSYGLQLTDKESFHPNGGMKAHQLVEIIDEKLLEIQDEVLSSEKDGLETLELVGEIKGLLINLYM</sequence>
<evidence type="ECO:0000313" key="2">
    <source>
        <dbReference type="Proteomes" id="UP001597273"/>
    </source>
</evidence>
<dbReference type="EMBL" id="JBHUFW010000004">
    <property type="protein sequence ID" value="MFD1862088.1"/>
    <property type="molecule type" value="Genomic_DNA"/>
</dbReference>
<comment type="caution">
    <text evidence="1">The sequence shown here is derived from an EMBL/GenBank/DDBJ whole genome shotgun (WGS) entry which is preliminary data.</text>
</comment>
<dbReference type="InterPro" id="IPR024042">
    <property type="entry name" value="TM1646-like_dom_sf"/>
</dbReference>
<evidence type="ECO:0000313" key="1">
    <source>
        <dbReference type="EMBL" id="MFD1862088.1"/>
    </source>
</evidence>
<gene>
    <name evidence="1" type="ORF">ACFSDB_04060</name>
</gene>